<proteinExistence type="predicted"/>
<feature type="region of interest" description="Disordered" evidence="1">
    <location>
        <begin position="24"/>
        <end position="324"/>
    </location>
</feature>
<name>A0A6J4QDR7_9BURK</name>
<protein>
    <submittedName>
        <fullName evidence="2">BUG/TctC family periplasmic protein</fullName>
    </submittedName>
</protein>
<feature type="compositionally biased region" description="Basic and acidic residues" evidence="1">
    <location>
        <begin position="281"/>
        <end position="298"/>
    </location>
</feature>
<dbReference type="EMBL" id="CADCUX010000669">
    <property type="protein sequence ID" value="CAA9438900.1"/>
    <property type="molecule type" value="Genomic_DNA"/>
</dbReference>
<dbReference type="AlphaFoldDB" id="A0A6J4QDR7"/>
<accession>A0A6J4QDR7</accession>
<feature type="non-terminal residue" evidence="2">
    <location>
        <position position="1"/>
    </location>
</feature>
<evidence type="ECO:0000256" key="1">
    <source>
        <dbReference type="SAM" id="MobiDB-lite"/>
    </source>
</evidence>
<reference evidence="2" key="1">
    <citation type="submission" date="2020-02" db="EMBL/GenBank/DDBJ databases">
        <authorList>
            <person name="Meier V. D."/>
        </authorList>
    </citation>
    <scope>NUCLEOTIDE SEQUENCE</scope>
    <source>
        <strain evidence="2">AVDCRST_MAG51</strain>
    </source>
</reference>
<feature type="compositionally biased region" description="Basic residues" evidence="1">
    <location>
        <begin position="35"/>
        <end position="44"/>
    </location>
</feature>
<feature type="compositionally biased region" description="Low complexity" evidence="1">
    <location>
        <begin position="125"/>
        <end position="152"/>
    </location>
</feature>
<organism evidence="2">
    <name type="scientific">uncultured Ramlibacter sp</name>
    <dbReference type="NCBI Taxonomy" id="260755"/>
    <lineage>
        <taxon>Bacteria</taxon>
        <taxon>Pseudomonadati</taxon>
        <taxon>Pseudomonadota</taxon>
        <taxon>Betaproteobacteria</taxon>
        <taxon>Burkholderiales</taxon>
        <taxon>Comamonadaceae</taxon>
        <taxon>Ramlibacter</taxon>
        <taxon>environmental samples</taxon>
    </lineage>
</organism>
<feature type="non-terminal residue" evidence="2">
    <location>
        <position position="324"/>
    </location>
</feature>
<feature type="compositionally biased region" description="Basic and acidic residues" evidence="1">
    <location>
        <begin position="200"/>
        <end position="210"/>
    </location>
</feature>
<evidence type="ECO:0000313" key="2">
    <source>
        <dbReference type="EMBL" id="CAA9438900.1"/>
    </source>
</evidence>
<feature type="compositionally biased region" description="Basic residues" evidence="1">
    <location>
        <begin position="63"/>
        <end position="74"/>
    </location>
</feature>
<gene>
    <name evidence="2" type="ORF">AVDCRST_MAG51-3116</name>
</gene>
<sequence length="324" mass="34208">ETHPQAAAGRLAGCFFLRRRCPGVAGPADCAGGSLRRRRPHRRGGPHDLDPDGQVARADRHRGERGRRGRHHRRDQGGPCAAQRLHHLPAPHGHVDGARPVQEAAVRSAEGLRVHRPGGRRADDAAGPQGLPGQQLPGVAGPSQARGQQGLAGQRGPGRGVAPVRAAVHEPSRGGTHHGAVLGHRSRDERPAGQPGRPAVRPDHPDRAADQGRPGQGVRRHGAQAPGRAAQRAHARRARPEGFRGQGLARHVRAQGHAAAGDREAQYRPARGHAGPGGEEAPDRPELGCRPHGQDHAGRPAHAPGGGDHQVGARDPQGRRLRRL</sequence>